<organism evidence="13 14">
    <name type="scientific">Myriangium duriaei CBS 260.36</name>
    <dbReference type="NCBI Taxonomy" id="1168546"/>
    <lineage>
        <taxon>Eukaryota</taxon>
        <taxon>Fungi</taxon>
        <taxon>Dikarya</taxon>
        <taxon>Ascomycota</taxon>
        <taxon>Pezizomycotina</taxon>
        <taxon>Dothideomycetes</taxon>
        <taxon>Dothideomycetidae</taxon>
        <taxon>Myriangiales</taxon>
        <taxon>Myriangiaceae</taxon>
        <taxon>Myriangium</taxon>
    </lineage>
</organism>
<keyword evidence="6 9" id="KW-0067">ATP-binding</keyword>
<dbReference type="Pfam" id="PF00498">
    <property type="entry name" value="FHA"/>
    <property type="match status" value="1"/>
</dbReference>
<feature type="compositionally biased region" description="Polar residues" evidence="10">
    <location>
        <begin position="748"/>
        <end position="757"/>
    </location>
</feature>
<dbReference type="PROSITE" id="PS00107">
    <property type="entry name" value="PROTEIN_KINASE_ATP"/>
    <property type="match status" value="1"/>
</dbReference>
<feature type="region of interest" description="Disordered" evidence="10">
    <location>
        <begin position="748"/>
        <end position="799"/>
    </location>
</feature>
<feature type="region of interest" description="Disordered" evidence="10">
    <location>
        <begin position="700"/>
        <end position="733"/>
    </location>
</feature>
<evidence type="ECO:0000256" key="8">
    <source>
        <dbReference type="ARBA" id="ARBA00048679"/>
    </source>
</evidence>
<dbReference type="AlphaFoldDB" id="A0A9P4IQ85"/>
<keyword evidence="5 13" id="KW-0808">Transferase</keyword>
<evidence type="ECO:0000256" key="10">
    <source>
        <dbReference type="SAM" id="MobiDB-lite"/>
    </source>
</evidence>
<keyword evidence="3" id="KW-0723">Serine/threonine-protein kinase</keyword>
<dbReference type="InterPro" id="IPR011009">
    <property type="entry name" value="Kinase-like_dom_sf"/>
</dbReference>
<dbReference type="GO" id="GO:0004674">
    <property type="term" value="F:protein serine/threonine kinase activity"/>
    <property type="evidence" value="ECO:0007669"/>
    <property type="project" value="UniProtKB-KW"/>
</dbReference>
<feature type="compositionally biased region" description="Polar residues" evidence="10">
    <location>
        <begin position="774"/>
        <end position="785"/>
    </location>
</feature>
<evidence type="ECO:0000313" key="13">
    <source>
        <dbReference type="EMBL" id="KAF2147691.1"/>
    </source>
</evidence>
<accession>A0A9P4IQ85</accession>
<dbReference type="SUPFAM" id="SSF49879">
    <property type="entry name" value="SMAD/FHA domain"/>
    <property type="match status" value="1"/>
</dbReference>
<evidence type="ECO:0000256" key="1">
    <source>
        <dbReference type="ARBA" id="ARBA00005575"/>
    </source>
</evidence>
<dbReference type="InterPro" id="IPR008271">
    <property type="entry name" value="Ser/Thr_kinase_AS"/>
</dbReference>
<dbReference type="Gene3D" id="1.10.510.10">
    <property type="entry name" value="Transferase(Phosphotransferase) domain 1"/>
    <property type="match status" value="1"/>
</dbReference>
<evidence type="ECO:0000256" key="7">
    <source>
        <dbReference type="ARBA" id="ARBA00047899"/>
    </source>
</evidence>
<dbReference type="InterPro" id="IPR000719">
    <property type="entry name" value="Prot_kinase_dom"/>
</dbReference>
<dbReference type="InterPro" id="IPR008984">
    <property type="entry name" value="SMAD_FHA_dom_sf"/>
</dbReference>
<dbReference type="GO" id="GO:0051598">
    <property type="term" value="P:meiotic recombination checkpoint signaling"/>
    <property type="evidence" value="ECO:0007669"/>
    <property type="project" value="TreeGrafter"/>
</dbReference>
<dbReference type="OrthoDB" id="504170at2759"/>
<sequence length="1051" mass="116015">MEEEATQLTQGLEDPRRTGTDLESLGMADAADVICRLHPSSPAAFAVVERTAAHRPQHVLQSAARNGDEINDDTNLPDEQGTFILPENGAQPSFDLVLRFSSATTNPGLGFLFGRNPNNCDFILDTDSVKRVSNVHFRIYINESGVLMLQDVSTNGTLVDKKLLRGKGNPMPQTRMLGTGSVIQLLAQKSEENYTFIVMIPPRPGQEEQYDENVKVYLERAAKLEELQSSGTQIQRLFQGVPRPLQPAGQTGGMLTNPRRITKANFGMHWDGGAKYNVTAVIGKGAFATVYQLATKSEGHYFAAKELEKRKFMKNGILDHKLDNEMQIMKDLTHQNIVKYIEYVDHNAHFYIIMEFVGGGDLQNYILNNGALRESMAKSTAFQILNALTYLHGRRITHRDIKPDNILIANSSPNDFMVKLSDFGLSKVVKDNETFLKTFCGTLLYCAPEVFPHWDEHAGHKRTRKPGPSRQRNYHSYSQCVDIWSFGAVLWYSLCGTVPFKGVADNTGLGMFKNITQTSLEPWPLHQIGVSPLAVDLLLMMLNTDPSERPNAAQCLQHPWFADIRTTLDQPDDSGSAGLAAIDEAVELNEEPDLSQLKIDENSPFGRGETGLDSSDFDFLDPRQSKRFKHYESPGQNYPSSEISPRQNLDRPFPQGMPRRPLLFGEVRESLQDPSELELEDEPHENVSIMEIIDDHFGGLESSKALDDGSTRAGSGVIPEELSAVGEQSEPTSLGGAEVMVRDLNVDSPESANSLQVDSDDPRTPRTPAEHAPSSLSQTDGSQETPGKGIDTTPKTTAFNRRIDLPLSASFFYDPHDPATHNPEYASARSGHDFVTHPTALSSSFNAMASATRKASQTSPTQSQPGPIAADRASTVHGAQKTPEFIRPAPRLGRLVSTPESFADITIPLSSRVTTWGRAPNNTVVFPHGDDTRVPKRGLIMFFTASDLSPFEEPGRDWTKMPDLHCLIATQARLGISINGVKLMKQDSKDRPLYGRVYTGDLITIASGHRGRAGERGTGLDFKVEIFHGLGKEGRGPGESFEIEVDRRAKH</sequence>
<dbReference type="Proteomes" id="UP000799439">
    <property type="component" value="Unassembled WGS sequence"/>
</dbReference>
<dbReference type="EC" id="2.7.11.1" evidence="2"/>
<comment type="caution">
    <text evidence="13">The sequence shown here is derived from an EMBL/GenBank/DDBJ whole genome shotgun (WGS) entry which is preliminary data.</text>
</comment>
<feature type="region of interest" description="Disordered" evidence="10">
    <location>
        <begin position="851"/>
        <end position="872"/>
    </location>
</feature>
<evidence type="ECO:0000256" key="3">
    <source>
        <dbReference type="ARBA" id="ARBA00022527"/>
    </source>
</evidence>
<dbReference type="Gene3D" id="2.60.200.20">
    <property type="match status" value="1"/>
</dbReference>
<dbReference type="SMART" id="SM00220">
    <property type="entry name" value="S_TKc"/>
    <property type="match status" value="1"/>
</dbReference>
<dbReference type="InterPro" id="IPR017441">
    <property type="entry name" value="Protein_kinase_ATP_BS"/>
</dbReference>
<feature type="binding site" evidence="9">
    <location>
        <position position="305"/>
    </location>
    <ligand>
        <name>ATP</name>
        <dbReference type="ChEBI" id="CHEBI:30616"/>
    </ligand>
</feature>
<dbReference type="PANTHER" id="PTHR44167:SF24">
    <property type="entry name" value="SERINE_THREONINE-PROTEIN KINASE CHK2"/>
    <property type="match status" value="1"/>
</dbReference>
<reference evidence="13" key="1">
    <citation type="journal article" date="2020" name="Stud. Mycol.">
        <title>101 Dothideomycetes genomes: a test case for predicting lifestyles and emergence of pathogens.</title>
        <authorList>
            <person name="Haridas S."/>
            <person name="Albert R."/>
            <person name="Binder M."/>
            <person name="Bloem J."/>
            <person name="Labutti K."/>
            <person name="Salamov A."/>
            <person name="Andreopoulos B."/>
            <person name="Baker S."/>
            <person name="Barry K."/>
            <person name="Bills G."/>
            <person name="Bluhm B."/>
            <person name="Cannon C."/>
            <person name="Castanera R."/>
            <person name="Culley D."/>
            <person name="Daum C."/>
            <person name="Ezra D."/>
            <person name="Gonzalez J."/>
            <person name="Henrissat B."/>
            <person name="Kuo A."/>
            <person name="Liang C."/>
            <person name="Lipzen A."/>
            <person name="Lutzoni F."/>
            <person name="Magnuson J."/>
            <person name="Mondo S."/>
            <person name="Nolan M."/>
            <person name="Ohm R."/>
            <person name="Pangilinan J."/>
            <person name="Park H.-J."/>
            <person name="Ramirez L."/>
            <person name="Alfaro M."/>
            <person name="Sun H."/>
            <person name="Tritt A."/>
            <person name="Yoshinaga Y."/>
            <person name="Zwiers L.-H."/>
            <person name="Turgeon B."/>
            <person name="Goodwin S."/>
            <person name="Spatafora J."/>
            <person name="Crous P."/>
            <person name="Grigoriev I."/>
        </authorList>
    </citation>
    <scope>NUCLEOTIDE SEQUENCE</scope>
    <source>
        <strain evidence="13">CBS 260.36</strain>
    </source>
</reference>
<proteinExistence type="inferred from homology"/>
<comment type="catalytic activity">
    <reaction evidence="8">
        <text>L-seryl-[protein] + ATP = O-phospho-L-seryl-[protein] + ADP + H(+)</text>
        <dbReference type="Rhea" id="RHEA:17989"/>
        <dbReference type="Rhea" id="RHEA-COMP:9863"/>
        <dbReference type="Rhea" id="RHEA-COMP:11604"/>
        <dbReference type="ChEBI" id="CHEBI:15378"/>
        <dbReference type="ChEBI" id="CHEBI:29999"/>
        <dbReference type="ChEBI" id="CHEBI:30616"/>
        <dbReference type="ChEBI" id="CHEBI:83421"/>
        <dbReference type="ChEBI" id="CHEBI:456216"/>
        <dbReference type="EC" id="2.7.11.1"/>
    </reaction>
</comment>
<evidence type="ECO:0000256" key="9">
    <source>
        <dbReference type="PROSITE-ProRule" id="PRU10141"/>
    </source>
</evidence>
<evidence type="ECO:0000259" key="11">
    <source>
        <dbReference type="PROSITE" id="PS50006"/>
    </source>
</evidence>
<feature type="region of interest" description="Disordered" evidence="10">
    <location>
        <begin position="591"/>
        <end position="659"/>
    </location>
</feature>
<dbReference type="Pfam" id="PF00069">
    <property type="entry name" value="Pkinase"/>
    <property type="match status" value="1"/>
</dbReference>
<keyword evidence="14" id="KW-1185">Reference proteome</keyword>
<comment type="catalytic activity">
    <reaction evidence="7">
        <text>L-threonyl-[protein] + ATP = O-phospho-L-threonyl-[protein] + ADP + H(+)</text>
        <dbReference type="Rhea" id="RHEA:46608"/>
        <dbReference type="Rhea" id="RHEA-COMP:11060"/>
        <dbReference type="Rhea" id="RHEA-COMP:11605"/>
        <dbReference type="ChEBI" id="CHEBI:15378"/>
        <dbReference type="ChEBI" id="CHEBI:30013"/>
        <dbReference type="ChEBI" id="CHEBI:30616"/>
        <dbReference type="ChEBI" id="CHEBI:61977"/>
        <dbReference type="ChEBI" id="CHEBI:456216"/>
        <dbReference type="EC" id="2.7.11.1"/>
    </reaction>
</comment>
<dbReference type="SMART" id="SM00240">
    <property type="entry name" value="FHA"/>
    <property type="match status" value="1"/>
</dbReference>
<evidence type="ECO:0000259" key="12">
    <source>
        <dbReference type="PROSITE" id="PS50011"/>
    </source>
</evidence>
<evidence type="ECO:0000256" key="4">
    <source>
        <dbReference type="ARBA" id="ARBA00022741"/>
    </source>
</evidence>
<feature type="compositionally biased region" description="Polar residues" evidence="10">
    <location>
        <begin position="851"/>
        <end position="865"/>
    </location>
</feature>
<dbReference type="Gene3D" id="3.30.200.20">
    <property type="entry name" value="Phosphorylase Kinase, domain 1"/>
    <property type="match status" value="1"/>
</dbReference>
<comment type="similarity">
    <text evidence="1">Belongs to the protein kinase superfamily. CAMK Ser/Thr protein kinase family. CHEK2 subfamily.</text>
</comment>
<dbReference type="PANTHER" id="PTHR44167">
    <property type="entry name" value="OVARIAN-SPECIFIC SERINE/THREONINE-PROTEIN KINASE LOK-RELATED"/>
    <property type="match status" value="1"/>
</dbReference>
<dbReference type="GO" id="GO:0005524">
    <property type="term" value="F:ATP binding"/>
    <property type="evidence" value="ECO:0007669"/>
    <property type="project" value="UniProtKB-UniRule"/>
</dbReference>
<evidence type="ECO:0000256" key="5">
    <source>
        <dbReference type="ARBA" id="ARBA00022777"/>
    </source>
</evidence>
<evidence type="ECO:0000256" key="6">
    <source>
        <dbReference type="ARBA" id="ARBA00022840"/>
    </source>
</evidence>
<feature type="compositionally biased region" description="Polar residues" evidence="10">
    <location>
        <begin position="634"/>
        <end position="647"/>
    </location>
</feature>
<feature type="domain" description="FHA" evidence="11">
    <location>
        <begin position="111"/>
        <end position="164"/>
    </location>
</feature>
<evidence type="ECO:0000256" key="2">
    <source>
        <dbReference type="ARBA" id="ARBA00012513"/>
    </source>
</evidence>
<dbReference type="SUPFAM" id="SSF56112">
    <property type="entry name" value="Protein kinase-like (PK-like)"/>
    <property type="match status" value="1"/>
</dbReference>
<dbReference type="FunFam" id="3.30.200.20:FF:000470">
    <property type="entry name" value="Serine/threonine-protein kinase RAD53"/>
    <property type="match status" value="1"/>
</dbReference>
<dbReference type="GO" id="GO:0005634">
    <property type="term" value="C:nucleus"/>
    <property type="evidence" value="ECO:0007669"/>
    <property type="project" value="TreeGrafter"/>
</dbReference>
<dbReference type="PROSITE" id="PS50006">
    <property type="entry name" value="FHA_DOMAIN"/>
    <property type="match status" value="1"/>
</dbReference>
<dbReference type="PROSITE" id="PS50011">
    <property type="entry name" value="PROTEIN_KINASE_DOM"/>
    <property type="match status" value="1"/>
</dbReference>
<dbReference type="PROSITE" id="PS00108">
    <property type="entry name" value="PROTEIN_KINASE_ST"/>
    <property type="match status" value="1"/>
</dbReference>
<dbReference type="GO" id="GO:0005737">
    <property type="term" value="C:cytoplasm"/>
    <property type="evidence" value="ECO:0007669"/>
    <property type="project" value="TreeGrafter"/>
</dbReference>
<protein>
    <recommendedName>
        <fullName evidence="2">non-specific serine/threonine protein kinase</fullName>
        <ecNumber evidence="2">2.7.11.1</ecNumber>
    </recommendedName>
</protein>
<keyword evidence="4 9" id="KW-0547">Nucleotide-binding</keyword>
<dbReference type="EMBL" id="ML996095">
    <property type="protein sequence ID" value="KAF2147691.1"/>
    <property type="molecule type" value="Genomic_DNA"/>
</dbReference>
<keyword evidence="5 13" id="KW-0418">Kinase</keyword>
<gene>
    <name evidence="13" type="ORF">K461DRAFT_283288</name>
</gene>
<dbReference type="InterPro" id="IPR000253">
    <property type="entry name" value="FHA_dom"/>
</dbReference>
<name>A0A9P4IQ85_9PEZI</name>
<feature type="compositionally biased region" description="Basic and acidic residues" evidence="10">
    <location>
        <begin position="700"/>
        <end position="710"/>
    </location>
</feature>
<feature type="domain" description="Protein kinase" evidence="12">
    <location>
        <begin position="276"/>
        <end position="561"/>
    </location>
</feature>
<evidence type="ECO:0000313" key="14">
    <source>
        <dbReference type="Proteomes" id="UP000799439"/>
    </source>
</evidence>